<proteinExistence type="inferred from homology"/>
<evidence type="ECO:0000313" key="2">
    <source>
        <dbReference type="EMBL" id="CAG8394411.1"/>
    </source>
</evidence>
<dbReference type="Gene3D" id="3.40.50.12500">
    <property type="match status" value="1"/>
</dbReference>
<reference evidence="2" key="1">
    <citation type="submission" date="2021-07" db="EMBL/GenBank/DDBJ databases">
        <authorList>
            <person name="Branca A.L. A."/>
        </authorList>
    </citation>
    <scope>NUCLEOTIDE SEQUENCE</scope>
</reference>
<accession>A0A9W4JET6</accession>
<dbReference type="Proteomes" id="UP001152592">
    <property type="component" value="Unassembled WGS sequence"/>
</dbReference>
<dbReference type="PANTHER" id="PTHR28047">
    <property type="entry name" value="PROTEIN DCG1"/>
    <property type="match status" value="1"/>
</dbReference>
<dbReference type="AlphaFoldDB" id="A0A9W4JET6"/>
<dbReference type="GO" id="GO:0047661">
    <property type="term" value="F:amino-acid racemase activity"/>
    <property type="evidence" value="ECO:0007669"/>
    <property type="project" value="InterPro"/>
</dbReference>
<dbReference type="InterPro" id="IPR015942">
    <property type="entry name" value="Asp/Glu/hydantoin_racemase"/>
</dbReference>
<dbReference type="PANTHER" id="PTHR28047:SF6">
    <property type="entry name" value="CN HYDROLASE DOMAIN-CONTAINING PROTEIN"/>
    <property type="match status" value="1"/>
</dbReference>
<name>A0A9W4JET6_9EURO</name>
<dbReference type="OrthoDB" id="14784at2759"/>
<organism evidence="2 3">
    <name type="scientific">Penicillium salamii</name>
    <dbReference type="NCBI Taxonomy" id="1612424"/>
    <lineage>
        <taxon>Eukaryota</taxon>
        <taxon>Fungi</taxon>
        <taxon>Dikarya</taxon>
        <taxon>Ascomycota</taxon>
        <taxon>Pezizomycotina</taxon>
        <taxon>Eurotiomycetes</taxon>
        <taxon>Eurotiomycetidae</taxon>
        <taxon>Eurotiales</taxon>
        <taxon>Aspergillaceae</taxon>
        <taxon>Penicillium</taxon>
    </lineage>
</organism>
<protein>
    <recommendedName>
        <fullName evidence="4">Hydantoin racemase</fullName>
    </recommendedName>
</protein>
<dbReference type="InterPro" id="IPR052186">
    <property type="entry name" value="Hydantoin_racemase-like"/>
</dbReference>
<comment type="similarity">
    <text evidence="1">Belongs to the HyuE racemase family.</text>
</comment>
<dbReference type="EMBL" id="CAJVPD010000248">
    <property type="protein sequence ID" value="CAG8394411.1"/>
    <property type="molecule type" value="Genomic_DNA"/>
</dbReference>
<evidence type="ECO:0000313" key="3">
    <source>
        <dbReference type="Proteomes" id="UP001152592"/>
    </source>
</evidence>
<evidence type="ECO:0000256" key="1">
    <source>
        <dbReference type="ARBA" id="ARBA00038414"/>
    </source>
</evidence>
<gene>
    <name evidence="2" type="ORF">PSALAMII_LOCUS6998</name>
</gene>
<dbReference type="Pfam" id="PF01177">
    <property type="entry name" value="Asp_Glu_race"/>
    <property type="match status" value="1"/>
</dbReference>
<sequence length="276" mass="29497">MDLPSVKGQSTQQINILLINPNSTASMTKACLVSIECTLPAHVSVYGYTCPKSGPSAIEGNVDASLSAADCFRDLASLIESVNFDAFLVACFSAHPLIGMLREEYSQPTIGIMEAAVYASRMCGDQLGVVTTSERSSMRHARSIAELGLGTHLVGCETGHVSVLELESSPRETVYASLAMAAQRLVDRGADCICLGCAGMTELQEICRKRISTEDNQVMVIDGVTIGVQFLIALVRVELRTAKSGVYRPATLAASGVARTGCSWKFLQKQSNHLES</sequence>
<evidence type="ECO:0008006" key="4">
    <source>
        <dbReference type="Google" id="ProtNLM"/>
    </source>
</evidence>
<dbReference type="InterPro" id="IPR053714">
    <property type="entry name" value="Iso_Racemase_Enz_sf"/>
</dbReference>
<comment type="caution">
    <text evidence="2">The sequence shown here is derived from an EMBL/GenBank/DDBJ whole genome shotgun (WGS) entry which is preliminary data.</text>
</comment>